<dbReference type="GO" id="GO:0006614">
    <property type="term" value="P:SRP-dependent cotranslational protein targeting to membrane"/>
    <property type="evidence" value="ECO:0007669"/>
    <property type="project" value="UniProtKB-UniRule"/>
</dbReference>
<dbReference type="NCBIfam" id="TIGR03499">
    <property type="entry name" value="FlhF"/>
    <property type="match status" value="1"/>
</dbReference>
<feature type="domain" description="SRP54-type proteins GTP-binding" evidence="15">
    <location>
        <begin position="185"/>
        <end position="380"/>
    </location>
</feature>
<dbReference type="GO" id="GO:0005525">
    <property type="term" value="F:GTP binding"/>
    <property type="evidence" value="ECO:0007669"/>
    <property type="project" value="UniProtKB-UniRule"/>
</dbReference>
<keyword evidence="17" id="KW-1185">Reference proteome</keyword>
<dbReference type="GO" id="GO:0044781">
    <property type="term" value="P:bacterial-type flagellum organization"/>
    <property type="evidence" value="ECO:0007669"/>
    <property type="project" value="UniProtKB-UniRule"/>
</dbReference>
<evidence type="ECO:0000256" key="7">
    <source>
        <dbReference type="ARBA" id="ARBA00022795"/>
    </source>
</evidence>
<keyword evidence="10" id="KW-0472">Membrane</keyword>
<dbReference type="GO" id="GO:0005886">
    <property type="term" value="C:plasma membrane"/>
    <property type="evidence" value="ECO:0007669"/>
    <property type="project" value="UniProtKB-SubCell"/>
</dbReference>
<dbReference type="RefSeq" id="WP_102071690.1">
    <property type="nucleotide sequence ID" value="NZ_PDNV01000015.1"/>
</dbReference>
<keyword evidence="16" id="KW-0969">Cilium</keyword>
<keyword evidence="7" id="KW-1005">Bacterial flagellum biogenesis</keyword>
<evidence type="ECO:0000256" key="10">
    <source>
        <dbReference type="ARBA" id="ARBA00023136"/>
    </source>
</evidence>
<evidence type="ECO:0000313" key="16">
    <source>
        <dbReference type="EMBL" id="PLC52212.1"/>
    </source>
</evidence>
<evidence type="ECO:0000256" key="3">
    <source>
        <dbReference type="ARBA" id="ARBA00014919"/>
    </source>
</evidence>
<evidence type="ECO:0000256" key="12">
    <source>
        <dbReference type="ARBA" id="ARBA00025337"/>
    </source>
</evidence>
<dbReference type="GO" id="GO:0015031">
    <property type="term" value="P:protein transport"/>
    <property type="evidence" value="ECO:0007669"/>
    <property type="project" value="UniProtKB-KW"/>
</dbReference>
<dbReference type="InterPro" id="IPR003593">
    <property type="entry name" value="AAA+_ATPase"/>
</dbReference>
<evidence type="ECO:0000256" key="13">
    <source>
        <dbReference type="NCBIfam" id="TIGR03499"/>
    </source>
</evidence>
<dbReference type="GO" id="GO:0005047">
    <property type="term" value="F:signal recognition particle binding"/>
    <property type="evidence" value="ECO:0007669"/>
    <property type="project" value="TreeGrafter"/>
</dbReference>
<keyword evidence="5" id="KW-1003">Cell membrane</keyword>
<evidence type="ECO:0000256" key="11">
    <source>
        <dbReference type="ARBA" id="ARBA00023225"/>
    </source>
</evidence>
<dbReference type="EMBL" id="PDNV01000015">
    <property type="protein sequence ID" value="PLC52212.1"/>
    <property type="molecule type" value="Genomic_DNA"/>
</dbReference>
<organism evidence="16 17">
    <name type="scientific">Pollutimonas nitritireducens</name>
    <dbReference type="NCBI Taxonomy" id="2045209"/>
    <lineage>
        <taxon>Bacteria</taxon>
        <taxon>Pseudomonadati</taxon>
        <taxon>Pseudomonadota</taxon>
        <taxon>Betaproteobacteria</taxon>
        <taxon>Burkholderiales</taxon>
        <taxon>Alcaligenaceae</taxon>
        <taxon>Pollutimonas</taxon>
    </lineage>
</organism>
<keyword evidence="6" id="KW-0547">Nucleotide-binding</keyword>
<evidence type="ECO:0000259" key="15">
    <source>
        <dbReference type="SMART" id="SM00962"/>
    </source>
</evidence>
<gene>
    <name evidence="16" type="primary">flhF</name>
    <name evidence="16" type="ORF">CR155_19390</name>
</gene>
<keyword evidence="16" id="KW-0966">Cell projection</keyword>
<dbReference type="InterPro" id="IPR020006">
    <property type="entry name" value="FlhF"/>
</dbReference>
<keyword evidence="4" id="KW-0813">Transport</keyword>
<name>A0A2N4UB13_9BURK</name>
<protein>
    <recommendedName>
        <fullName evidence="3 13">Flagellar biosynthesis protein FlhF</fullName>
    </recommendedName>
</protein>
<keyword evidence="16" id="KW-0282">Flagellum</keyword>
<evidence type="ECO:0000256" key="8">
    <source>
        <dbReference type="ARBA" id="ARBA00022927"/>
    </source>
</evidence>
<dbReference type="InterPro" id="IPR000897">
    <property type="entry name" value="SRP54_GTPase_dom"/>
</dbReference>
<evidence type="ECO:0000256" key="2">
    <source>
        <dbReference type="ARBA" id="ARBA00008531"/>
    </source>
</evidence>
<dbReference type="SMART" id="SM00382">
    <property type="entry name" value="AAA"/>
    <property type="match status" value="1"/>
</dbReference>
<dbReference type="Proteomes" id="UP000234328">
    <property type="component" value="Unassembled WGS sequence"/>
</dbReference>
<dbReference type="SMART" id="SM00962">
    <property type="entry name" value="SRP54"/>
    <property type="match status" value="1"/>
</dbReference>
<evidence type="ECO:0000256" key="9">
    <source>
        <dbReference type="ARBA" id="ARBA00023134"/>
    </source>
</evidence>
<evidence type="ECO:0000256" key="6">
    <source>
        <dbReference type="ARBA" id="ARBA00022741"/>
    </source>
</evidence>
<keyword evidence="11" id="KW-1006">Bacterial flagellum protein export</keyword>
<comment type="subcellular location">
    <subcellularLocation>
        <location evidence="1">Cell membrane</location>
        <topology evidence="1">Peripheral membrane protein</topology>
        <orientation evidence="1">Cytoplasmic side</orientation>
    </subcellularLocation>
</comment>
<comment type="caution">
    <text evidence="16">The sequence shown here is derived from an EMBL/GenBank/DDBJ whole genome shotgun (WGS) entry which is preliminary data.</text>
</comment>
<dbReference type="InterPro" id="IPR047040">
    <property type="entry name" value="FlhF__GTPase_dom"/>
</dbReference>
<dbReference type="Gene3D" id="3.40.50.300">
    <property type="entry name" value="P-loop containing nucleotide triphosphate hydrolases"/>
    <property type="match status" value="1"/>
</dbReference>
<evidence type="ECO:0000256" key="4">
    <source>
        <dbReference type="ARBA" id="ARBA00022448"/>
    </source>
</evidence>
<dbReference type="FunFam" id="3.40.50.300:FF:000695">
    <property type="entry name" value="Flagellar biosynthesis regulator FlhF"/>
    <property type="match status" value="1"/>
</dbReference>
<evidence type="ECO:0000313" key="17">
    <source>
        <dbReference type="Proteomes" id="UP000234328"/>
    </source>
</evidence>
<keyword evidence="9" id="KW-0342">GTP-binding</keyword>
<dbReference type="Pfam" id="PF00448">
    <property type="entry name" value="SRP54"/>
    <property type="match status" value="1"/>
</dbReference>
<reference evidence="16 17" key="1">
    <citation type="submission" date="2017-10" db="EMBL/GenBank/DDBJ databases">
        <title>Two draft genome sequences of Pusillimonas sp. strains isolated from a nitrate- and radionuclide-contaminated groundwater in Russia.</title>
        <authorList>
            <person name="Grouzdev D.S."/>
            <person name="Tourova T.P."/>
            <person name="Goeva M.A."/>
            <person name="Babich T.L."/>
            <person name="Sokolova D.S."/>
            <person name="Abdullin R."/>
            <person name="Poltaraus A.B."/>
            <person name="Toshchakov S.V."/>
            <person name="Nazina T.N."/>
        </authorList>
    </citation>
    <scope>NUCLEOTIDE SEQUENCE [LARGE SCALE GENOMIC DNA]</scope>
    <source>
        <strain evidence="16 17">JR1/69-2-13</strain>
    </source>
</reference>
<evidence type="ECO:0000256" key="1">
    <source>
        <dbReference type="ARBA" id="ARBA00004413"/>
    </source>
</evidence>
<dbReference type="AlphaFoldDB" id="A0A2N4UB13"/>
<feature type="domain" description="AAA+ ATPase" evidence="14">
    <location>
        <begin position="184"/>
        <end position="357"/>
    </location>
</feature>
<dbReference type="SUPFAM" id="SSF52540">
    <property type="entry name" value="P-loop containing nucleoside triphosphate hydrolases"/>
    <property type="match status" value="1"/>
</dbReference>
<evidence type="ECO:0000256" key="5">
    <source>
        <dbReference type="ARBA" id="ARBA00022475"/>
    </source>
</evidence>
<sequence length="799" mass="85578">MNISRFFGSTNREAMRQVRMALGPDALIVSNRRINGGVEILASDATSVAVATEEPAVVSGFPTAPTPMPGGQRPASAASRMPAATASAPALEQEVDVMDAIGAMRGALETRIDELVWGNQLRRAPQAVSLFQTLLGYGFSTALLRAMLKRLPEQLTAKAALQWARNELVTHLPVVSSEDKLWTPGLALALVGPTGVGKTTTIAKLAARCLKRVGPDGLVLLTTDTYRIGAHEQLKIYGQIMRVPVHVVQDVIELRKVMQGIREDQTILIDNVGISQRDRYIAEQAAMLAGAGRQVSRLLVLNASSHGDTLDEVARTYCNDGGTPLKGCIISKVDEASRLGAALDTAIRYRLPIHYISTGQKVPENLAFPSAMELVDQALVHNQLSRALYAPTEADFAALMSLAKPPADDARSADVESRRKRLLPGLLSMALEPASSMSMEDLDAACAYIDEATAPIEAYGLWRSYTASKPDTVTLAGHVEHGLRIAEGVAGEKNHKHLLALHDQVTIKSSSGARGSLRASLLVAEDGMPLTSPVQQLGLADGWHSSCGASAQQAPATGMALHRQVQWLSEHPSAMPIVHLFEGGTQSLWRSISSLDVSWLTQCPATTRVELDACATTVGALGKTLIFHPVAIPVYAGVITEIAGKPAEDIALWVASETVEIIARQQDSLLLQVICVRIVNRVDGLVIKTLYGLSNMFALDMASDVLAAWLVLRAEAKASMRHAARAWQLLEQRKDAESLPKKAMLATQLGMAAWQYKQDPGAALARKVGGTVTGKPGLPSLTAMPAMLKLFALKEMVAV</sequence>
<keyword evidence="8" id="KW-0653">Protein transport</keyword>
<evidence type="ECO:0000259" key="14">
    <source>
        <dbReference type="SMART" id="SM00382"/>
    </source>
</evidence>
<comment type="function">
    <text evidence="12">Necessary for flagellar biosynthesis. May be involved in translocation of the flagellum.</text>
</comment>
<dbReference type="InterPro" id="IPR027417">
    <property type="entry name" value="P-loop_NTPase"/>
</dbReference>
<dbReference type="OrthoDB" id="9778554at2"/>
<proteinExistence type="inferred from homology"/>
<dbReference type="GO" id="GO:0003924">
    <property type="term" value="F:GTPase activity"/>
    <property type="evidence" value="ECO:0007669"/>
    <property type="project" value="UniProtKB-UniRule"/>
</dbReference>
<comment type="similarity">
    <text evidence="2">Belongs to the GTP-binding SRP family.</text>
</comment>
<dbReference type="CDD" id="cd17873">
    <property type="entry name" value="FlhF"/>
    <property type="match status" value="1"/>
</dbReference>
<dbReference type="Gene3D" id="1.20.120.1380">
    <property type="entry name" value="Flagellar FlhF biosynthesis protein, N domain"/>
    <property type="match status" value="1"/>
</dbReference>
<dbReference type="PANTHER" id="PTHR43134">
    <property type="entry name" value="SIGNAL RECOGNITION PARTICLE RECEPTOR SUBUNIT ALPHA"/>
    <property type="match status" value="1"/>
</dbReference>
<accession>A0A2N4UB13</accession>
<dbReference type="PANTHER" id="PTHR43134:SF3">
    <property type="entry name" value="FLAGELLAR BIOSYNTHESIS PROTEIN FLHF"/>
    <property type="match status" value="1"/>
</dbReference>